<evidence type="ECO:0000313" key="7">
    <source>
        <dbReference type="Proteomes" id="UP001430455"/>
    </source>
</evidence>
<evidence type="ECO:0000256" key="4">
    <source>
        <dbReference type="ARBA" id="ARBA00023136"/>
    </source>
</evidence>
<feature type="transmembrane region" description="Helical" evidence="5">
    <location>
        <begin position="45"/>
        <end position="67"/>
    </location>
</feature>
<keyword evidence="2 5" id="KW-0812">Transmembrane</keyword>
<protein>
    <submittedName>
        <fullName evidence="6">DoxX family protein</fullName>
    </submittedName>
</protein>
<comment type="subcellular location">
    <subcellularLocation>
        <location evidence="1">Membrane</location>
        <topology evidence="1">Multi-pass membrane protein</topology>
    </subcellularLocation>
</comment>
<dbReference type="AlphaFoldDB" id="A0AAW4PIX6"/>
<evidence type="ECO:0000256" key="2">
    <source>
        <dbReference type="ARBA" id="ARBA00022692"/>
    </source>
</evidence>
<evidence type="ECO:0000313" key="6">
    <source>
        <dbReference type="EMBL" id="MBX0297990.1"/>
    </source>
</evidence>
<keyword evidence="4 5" id="KW-0472">Membrane</keyword>
<evidence type="ECO:0000256" key="3">
    <source>
        <dbReference type="ARBA" id="ARBA00022989"/>
    </source>
</evidence>
<dbReference type="RefSeq" id="WP_220582571.1">
    <property type="nucleotide sequence ID" value="NZ_RKLT01000034.1"/>
</dbReference>
<evidence type="ECO:0000256" key="5">
    <source>
        <dbReference type="SAM" id="Phobius"/>
    </source>
</evidence>
<feature type="transmembrane region" description="Helical" evidence="5">
    <location>
        <begin position="74"/>
        <end position="94"/>
    </location>
</feature>
<name>A0AAW4PIX6_9EURY</name>
<reference evidence="6 7" key="1">
    <citation type="submission" date="2021-06" db="EMBL/GenBank/DDBJ databases">
        <title>Halomicroarcula sp. a new haloarchaeum isolated from saline soil.</title>
        <authorList>
            <person name="Duran-Viseras A."/>
            <person name="Sanchez-Porro C."/>
            <person name="Ventosa A."/>
        </authorList>
    </citation>
    <scope>NUCLEOTIDE SEQUENCE [LARGE SCALE GENOMIC DNA]</scope>
    <source>
        <strain evidence="6 7">F27</strain>
    </source>
</reference>
<dbReference type="InterPro" id="IPR032808">
    <property type="entry name" value="DoxX"/>
</dbReference>
<proteinExistence type="predicted"/>
<gene>
    <name evidence="6" type="ORF">EGH23_24295</name>
</gene>
<comment type="caution">
    <text evidence="6">The sequence shown here is derived from an EMBL/GenBank/DDBJ whole genome shotgun (WGS) entry which is preliminary data.</text>
</comment>
<sequence>MNLANIAVLGSQALLGLVGLGAGGAKVTHQDDQIEAFQRYGYPQWVRILTGVLELGAGIGLLVGLLWRPELSVVSGLLLSGVMGGAMVTHLRIGDPPSKTAVPAVILALTVALLAYRYVTPL</sequence>
<dbReference type="GO" id="GO:0016020">
    <property type="term" value="C:membrane"/>
    <property type="evidence" value="ECO:0007669"/>
    <property type="project" value="UniProtKB-SubCell"/>
</dbReference>
<dbReference type="Pfam" id="PF13564">
    <property type="entry name" value="DoxX_2"/>
    <property type="match status" value="1"/>
</dbReference>
<organism evidence="6 7">
    <name type="scientific">Haloarcula nitratireducens</name>
    <dbReference type="NCBI Taxonomy" id="2487749"/>
    <lineage>
        <taxon>Archaea</taxon>
        <taxon>Methanobacteriati</taxon>
        <taxon>Methanobacteriota</taxon>
        <taxon>Stenosarchaea group</taxon>
        <taxon>Halobacteria</taxon>
        <taxon>Halobacteriales</taxon>
        <taxon>Haloarculaceae</taxon>
        <taxon>Haloarcula</taxon>
    </lineage>
</organism>
<keyword evidence="3 5" id="KW-1133">Transmembrane helix</keyword>
<keyword evidence="7" id="KW-1185">Reference proteome</keyword>
<dbReference type="Proteomes" id="UP001430455">
    <property type="component" value="Unassembled WGS sequence"/>
</dbReference>
<evidence type="ECO:0000256" key="1">
    <source>
        <dbReference type="ARBA" id="ARBA00004141"/>
    </source>
</evidence>
<feature type="transmembrane region" description="Helical" evidence="5">
    <location>
        <begin position="100"/>
        <end position="119"/>
    </location>
</feature>
<dbReference type="EMBL" id="RKLT01000034">
    <property type="protein sequence ID" value="MBX0297990.1"/>
    <property type="molecule type" value="Genomic_DNA"/>
</dbReference>
<accession>A0AAW4PIX6</accession>